<sequence>MRDSNHGKHIQKLECHNPADISPPVLFSFNFFEAKDLELNADTDGDQIIYPEEATYYAVQAKNDPRHVGNSKIPEIPLPGDEYS</sequence>
<dbReference type="AlphaFoldDB" id="A0A914RIH2"/>
<dbReference type="WBParaSite" id="PEQ_0000154701-mRNA-1">
    <property type="protein sequence ID" value="PEQ_0000154701-mRNA-1"/>
    <property type="gene ID" value="PEQ_0000154701"/>
</dbReference>
<name>A0A914RIH2_PAREQ</name>
<protein>
    <submittedName>
        <fullName evidence="3">Uncharacterized protein</fullName>
    </submittedName>
</protein>
<feature type="region of interest" description="Disordered" evidence="1">
    <location>
        <begin position="64"/>
        <end position="84"/>
    </location>
</feature>
<organism evidence="2 3">
    <name type="scientific">Parascaris equorum</name>
    <name type="common">Equine roundworm</name>
    <dbReference type="NCBI Taxonomy" id="6256"/>
    <lineage>
        <taxon>Eukaryota</taxon>
        <taxon>Metazoa</taxon>
        <taxon>Ecdysozoa</taxon>
        <taxon>Nematoda</taxon>
        <taxon>Chromadorea</taxon>
        <taxon>Rhabditida</taxon>
        <taxon>Spirurina</taxon>
        <taxon>Ascaridomorpha</taxon>
        <taxon>Ascaridoidea</taxon>
        <taxon>Ascarididae</taxon>
        <taxon>Parascaris</taxon>
    </lineage>
</organism>
<accession>A0A914RIH2</accession>
<reference evidence="3" key="1">
    <citation type="submission" date="2022-11" db="UniProtKB">
        <authorList>
            <consortium name="WormBaseParasite"/>
        </authorList>
    </citation>
    <scope>IDENTIFICATION</scope>
</reference>
<dbReference type="Proteomes" id="UP000887564">
    <property type="component" value="Unplaced"/>
</dbReference>
<keyword evidence="2" id="KW-1185">Reference proteome</keyword>
<evidence type="ECO:0000256" key="1">
    <source>
        <dbReference type="SAM" id="MobiDB-lite"/>
    </source>
</evidence>
<evidence type="ECO:0000313" key="2">
    <source>
        <dbReference type="Proteomes" id="UP000887564"/>
    </source>
</evidence>
<proteinExistence type="predicted"/>
<evidence type="ECO:0000313" key="3">
    <source>
        <dbReference type="WBParaSite" id="PEQ_0000154701-mRNA-1"/>
    </source>
</evidence>